<evidence type="ECO:0000256" key="10">
    <source>
        <dbReference type="PIRSR" id="PIRSR610972-1"/>
    </source>
</evidence>
<dbReference type="EC" id="5.4.2.6" evidence="8"/>
<evidence type="ECO:0000256" key="2">
    <source>
        <dbReference type="ARBA" id="ARBA00022553"/>
    </source>
</evidence>
<dbReference type="InterPro" id="IPR010976">
    <property type="entry name" value="B-phosphoglucomutase_hydrolase"/>
</dbReference>
<feature type="site" description="Important for catalytic activity and assists the phosphoryl transfer reaction to Asp8 by balancing charge and orienting the reacting groups" evidence="13">
    <location>
        <position position="146"/>
    </location>
</feature>
<feature type="binding site" evidence="11">
    <location>
        <begin position="10"/>
        <end position="12"/>
    </location>
    <ligand>
        <name>substrate</name>
    </ligand>
</feature>
<dbReference type="AlphaFoldDB" id="A0A411X8D8"/>
<dbReference type="CDD" id="cd02598">
    <property type="entry name" value="HAD_BPGM"/>
    <property type="match status" value="1"/>
</dbReference>
<dbReference type="EMBL" id="CP036401">
    <property type="protein sequence ID" value="QBI05326.1"/>
    <property type="molecule type" value="Genomic_DNA"/>
</dbReference>
<dbReference type="Proteomes" id="UP000292307">
    <property type="component" value="Chromosome"/>
</dbReference>
<evidence type="ECO:0000256" key="11">
    <source>
        <dbReference type="PIRSR" id="PIRSR610972-2"/>
    </source>
</evidence>
<keyword evidence="6" id="KW-0119">Carbohydrate metabolism</keyword>
<dbReference type="SFLD" id="SFLDS00003">
    <property type="entry name" value="Haloacid_Dehalogenase"/>
    <property type="match status" value="1"/>
</dbReference>
<dbReference type="GO" id="GO:0008801">
    <property type="term" value="F:beta-phosphoglucomutase activity"/>
    <property type="evidence" value="ECO:0007669"/>
    <property type="project" value="UniProtKB-EC"/>
</dbReference>
<dbReference type="NCBIfam" id="TIGR01509">
    <property type="entry name" value="HAD-SF-IA-v3"/>
    <property type="match status" value="1"/>
</dbReference>
<dbReference type="GO" id="GO:0000287">
    <property type="term" value="F:magnesium ion binding"/>
    <property type="evidence" value="ECO:0007669"/>
    <property type="project" value="InterPro"/>
</dbReference>
<name>A0A411X8D8_9BURK</name>
<feature type="binding site" evidence="11">
    <location>
        <position position="53"/>
    </location>
    <ligand>
        <name>substrate</name>
    </ligand>
</feature>
<reference evidence="14" key="1">
    <citation type="journal article" date="2014" name="Int. J. Syst. Evol. Microbiol.">
        <title>Complete genome sequence of Corynebacterium casei LMG S-19264T (=DSM 44701T), isolated from a smear-ripened cheese.</title>
        <authorList>
            <consortium name="US DOE Joint Genome Institute (JGI-PGF)"/>
            <person name="Walter F."/>
            <person name="Albersmeier A."/>
            <person name="Kalinowski J."/>
            <person name="Ruckert C."/>
        </authorList>
    </citation>
    <scope>NUCLEOTIDE SEQUENCE</scope>
    <source>
        <strain evidence="14">KCTC 12343</strain>
    </source>
</reference>
<evidence type="ECO:0000256" key="7">
    <source>
        <dbReference type="ARBA" id="ARBA00044926"/>
    </source>
</evidence>
<dbReference type="InterPro" id="IPR006439">
    <property type="entry name" value="HAD-SF_hydro_IA"/>
</dbReference>
<comment type="similarity">
    <text evidence="1">Belongs to the HAD-like hydrolase superfamily. CbbY/CbbZ/Gph/YieH family.</text>
</comment>
<evidence type="ECO:0000313" key="16">
    <source>
        <dbReference type="Proteomes" id="UP000292307"/>
    </source>
</evidence>
<feature type="binding site" evidence="11">
    <location>
        <position position="146"/>
    </location>
    <ligand>
        <name>substrate</name>
    </ligand>
</feature>
<feature type="site" description="Important for catalytic activity and assists the phosphoryl transfer reaction to Asp8 by balancing charge and orienting the reacting groups" evidence="13">
    <location>
        <position position="115"/>
    </location>
</feature>
<evidence type="ECO:0000256" key="6">
    <source>
        <dbReference type="ARBA" id="ARBA00023277"/>
    </source>
</evidence>
<dbReference type="Pfam" id="PF00702">
    <property type="entry name" value="Hydrolase"/>
    <property type="match status" value="1"/>
</dbReference>
<keyword evidence="5 15" id="KW-0413">Isomerase</keyword>
<evidence type="ECO:0000256" key="12">
    <source>
        <dbReference type="PIRSR" id="PIRSR610972-3"/>
    </source>
</evidence>
<evidence type="ECO:0000256" key="13">
    <source>
        <dbReference type="PIRSR" id="PIRSR610972-4"/>
    </source>
</evidence>
<dbReference type="Gene3D" id="1.10.150.240">
    <property type="entry name" value="Putative phosphatase, domain 2"/>
    <property type="match status" value="1"/>
</dbReference>
<evidence type="ECO:0000313" key="15">
    <source>
        <dbReference type="EMBL" id="QBI05326.1"/>
    </source>
</evidence>
<protein>
    <recommendedName>
        <fullName evidence="9">Beta-phosphoglucomutase</fullName>
        <ecNumber evidence="8">5.4.2.6</ecNumber>
    </recommendedName>
</protein>
<dbReference type="SUPFAM" id="SSF56784">
    <property type="entry name" value="HAD-like"/>
    <property type="match status" value="1"/>
</dbReference>
<accession>A0A411X8D8</accession>
<feature type="binding site" evidence="11">
    <location>
        <position position="26"/>
    </location>
    <ligand>
        <name>substrate</name>
    </ligand>
</feature>
<dbReference type="PANTHER" id="PTHR46193:SF18">
    <property type="entry name" value="HEXITOL PHOSPHATASE B"/>
    <property type="match status" value="1"/>
</dbReference>
<evidence type="ECO:0000256" key="5">
    <source>
        <dbReference type="ARBA" id="ARBA00023235"/>
    </source>
</evidence>
<keyword evidence="3 12" id="KW-0479">Metal-binding</keyword>
<dbReference type="InterPro" id="IPR023198">
    <property type="entry name" value="PGP-like_dom2"/>
</dbReference>
<reference evidence="15 16" key="2">
    <citation type="submission" date="2019-02" db="EMBL/GenBank/DDBJ databases">
        <title>Draft Genome Sequences of Six Type Strains of the Genus Massilia.</title>
        <authorList>
            <person name="Miess H."/>
            <person name="Frediansyhah A."/>
            <person name="Gross H."/>
        </authorList>
    </citation>
    <scope>NUCLEOTIDE SEQUENCE [LARGE SCALE GENOMIC DNA]</scope>
    <source>
        <strain evidence="15 16">DSM 17472</strain>
    </source>
</reference>
<feature type="binding site" evidence="12">
    <location>
        <position position="171"/>
    </location>
    <ligand>
        <name>Mg(2+)</name>
        <dbReference type="ChEBI" id="CHEBI:18420"/>
    </ligand>
</feature>
<dbReference type="EMBL" id="BMWV01000001">
    <property type="protein sequence ID" value="GGY25258.1"/>
    <property type="molecule type" value="Genomic_DNA"/>
</dbReference>
<evidence type="ECO:0000313" key="14">
    <source>
        <dbReference type="EMBL" id="GGY25258.1"/>
    </source>
</evidence>
<dbReference type="Proteomes" id="UP000628442">
    <property type="component" value="Unassembled WGS sequence"/>
</dbReference>
<feature type="active site" description="Proton donor/acceptor" evidence="10">
    <location>
        <position position="10"/>
    </location>
</feature>
<dbReference type="SFLD" id="SFLDG01129">
    <property type="entry name" value="C1.5:_HAD__Beta-PGM__Phosphata"/>
    <property type="match status" value="1"/>
</dbReference>
<dbReference type="Gene3D" id="3.40.50.1000">
    <property type="entry name" value="HAD superfamily/HAD-like"/>
    <property type="match status" value="1"/>
</dbReference>
<dbReference type="NCBIfam" id="TIGR01990">
    <property type="entry name" value="bPGM"/>
    <property type="match status" value="1"/>
</dbReference>
<keyword evidence="16" id="KW-1185">Reference proteome</keyword>
<evidence type="ECO:0000256" key="8">
    <source>
        <dbReference type="ARBA" id="ARBA00044968"/>
    </source>
</evidence>
<dbReference type="SFLD" id="SFLDG01135">
    <property type="entry name" value="C1.5.6:_HAD__Beta-PGM__Phospha"/>
    <property type="match status" value="1"/>
</dbReference>
<feature type="binding site" evidence="12">
    <location>
        <position position="10"/>
    </location>
    <ligand>
        <name>Mg(2+)</name>
        <dbReference type="ChEBI" id="CHEBI:18420"/>
    </ligand>
</feature>
<gene>
    <name evidence="14" type="primary">pgmB1</name>
    <name evidence="15" type="synonym">pgmB</name>
    <name evidence="15" type="ORF">EYF70_27680</name>
    <name evidence="14" type="ORF">GCM10007387_03630</name>
</gene>
<comment type="cofactor">
    <cofactor evidence="12">
        <name>Mg(2+)</name>
        <dbReference type="ChEBI" id="CHEBI:18420"/>
    </cofactor>
    <text evidence="12">Binds 2 magnesium ions per subunit.</text>
</comment>
<keyword evidence="2" id="KW-0597">Phosphoprotein</keyword>
<evidence type="ECO:0000256" key="3">
    <source>
        <dbReference type="ARBA" id="ARBA00022723"/>
    </source>
</evidence>
<dbReference type="InterPro" id="IPR010972">
    <property type="entry name" value="Beta-PGM"/>
</dbReference>
<comment type="catalytic activity">
    <reaction evidence="7">
        <text>beta-D-glucose 1-phosphate = beta-D-glucose 6-phosphate</text>
        <dbReference type="Rhea" id="RHEA:20113"/>
        <dbReference type="ChEBI" id="CHEBI:57684"/>
        <dbReference type="ChEBI" id="CHEBI:58247"/>
        <dbReference type="EC" id="5.4.2.6"/>
    </reaction>
</comment>
<dbReference type="PANTHER" id="PTHR46193">
    <property type="entry name" value="6-PHOSPHOGLUCONATE PHOSPHATASE"/>
    <property type="match status" value="1"/>
</dbReference>
<dbReference type="NCBIfam" id="TIGR02009">
    <property type="entry name" value="PGMB-YQAB-SF"/>
    <property type="match status" value="1"/>
</dbReference>
<dbReference type="InterPro" id="IPR051600">
    <property type="entry name" value="Beta-PGM-like"/>
</dbReference>
<evidence type="ECO:0000313" key="17">
    <source>
        <dbReference type="Proteomes" id="UP000628442"/>
    </source>
</evidence>
<feature type="binding site" evidence="11">
    <location>
        <begin position="115"/>
        <end position="119"/>
    </location>
    <ligand>
        <name>substrate</name>
    </ligand>
</feature>
<feature type="binding site" evidence="11">
    <location>
        <position position="77"/>
    </location>
    <ligand>
        <name>substrate</name>
    </ligand>
</feature>
<evidence type="ECO:0000256" key="1">
    <source>
        <dbReference type="ARBA" id="ARBA00006171"/>
    </source>
</evidence>
<feature type="binding site" evidence="11">
    <location>
        <begin position="45"/>
        <end position="50"/>
    </location>
    <ligand>
        <name>substrate</name>
    </ligand>
</feature>
<evidence type="ECO:0000256" key="4">
    <source>
        <dbReference type="ARBA" id="ARBA00022842"/>
    </source>
</evidence>
<dbReference type="SFLD" id="SFLDF00046">
    <property type="entry name" value="beta-phosphoglucomutase"/>
    <property type="match status" value="1"/>
</dbReference>
<feature type="active site" description="Proton donor/acceptor" evidence="10">
    <location>
        <position position="12"/>
    </location>
</feature>
<feature type="binding site" evidence="12">
    <location>
        <position position="170"/>
    </location>
    <ligand>
        <name>Mg(2+)</name>
        <dbReference type="ChEBI" id="CHEBI:18420"/>
    </ligand>
</feature>
<dbReference type="GO" id="GO:0005975">
    <property type="term" value="P:carbohydrate metabolic process"/>
    <property type="evidence" value="ECO:0007669"/>
    <property type="project" value="InterPro"/>
</dbReference>
<organism evidence="14 17">
    <name type="scientific">Pseudoduganella albidiflava</name>
    <dbReference type="NCBI Taxonomy" id="321983"/>
    <lineage>
        <taxon>Bacteria</taxon>
        <taxon>Pseudomonadati</taxon>
        <taxon>Pseudomonadota</taxon>
        <taxon>Betaproteobacteria</taxon>
        <taxon>Burkholderiales</taxon>
        <taxon>Oxalobacteraceae</taxon>
        <taxon>Telluria group</taxon>
        <taxon>Pseudoduganella</taxon>
    </lineage>
</organism>
<reference evidence="14" key="3">
    <citation type="submission" date="2022-12" db="EMBL/GenBank/DDBJ databases">
        <authorList>
            <person name="Sun Q."/>
            <person name="Kim S."/>
        </authorList>
    </citation>
    <scope>NUCLEOTIDE SEQUENCE</scope>
    <source>
        <strain evidence="14">KCTC 12343</strain>
    </source>
</reference>
<keyword evidence="4 12" id="KW-0460">Magnesium</keyword>
<proteinExistence type="inferred from homology"/>
<feature type="binding site" evidence="12">
    <location>
        <position position="12"/>
    </location>
    <ligand>
        <name>Mg(2+)</name>
        <dbReference type="ChEBI" id="CHEBI:18420"/>
    </ligand>
</feature>
<evidence type="ECO:0000256" key="9">
    <source>
        <dbReference type="ARBA" id="ARBA00044991"/>
    </source>
</evidence>
<sequence length="240" mass="25542">MKRYQAVIFDLDGVITDTARYHYLAWQRLADTQGVHFDEAFNEHLKGIDRMGSLELILAASPRRYTDAEKLALATEKNEHYKELIATMTPADLLPGATAALDAARAAGLKIGLASVSRNAFTVLDRLGITHRFDYVVDAGTIARGKPDPEIFLKAARELGVVPGDCFGVEDAVAGVASIKAAGMFAVGVGDPRVLAAADVVIPDLTAFRIPCTAITNKTTITSKTKETPCNGAASCSSCS</sequence>
<dbReference type="OrthoDB" id="5293434at2"/>
<dbReference type="InterPro" id="IPR023214">
    <property type="entry name" value="HAD_sf"/>
</dbReference>
<dbReference type="InterPro" id="IPR036412">
    <property type="entry name" value="HAD-like_sf"/>
</dbReference>